<dbReference type="Pfam" id="PF03965">
    <property type="entry name" value="Penicillinase_R"/>
    <property type="match status" value="1"/>
</dbReference>
<name>A0A3Q9G362_STRLT</name>
<organism evidence="5 6">
    <name type="scientific">Streptomyces luteoverticillatus</name>
    <name type="common">Streptoverticillium luteoverticillatus</name>
    <dbReference type="NCBI Taxonomy" id="66425"/>
    <lineage>
        <taxon>Bacteria</taxon>
        <taxon>Bacillati</taxon>
        <taxon>Actinomycetota</taxon>
        <taxon>Actinomycetes</taxon>
        <taxon>Kitasatosporales</taxon>
        <taxon>Streptomycetaceae</taxon>
        <taxon>Streptomyces</taxon>
    </lineage>
</organism>
<accession>A0A3Q9G362</accession>
<gene>
    <name evidence="5" type="ORF">EKH77_30050</name>
</gene>
<dbReference type="GO" id="GO:0003677">
    <property type="term" value="F:DNA binding"/>
    <property type="evidence" value="ECO:0007669"/>
    <property type="project" value="UniProtKB-KW"/>
</dbReference>
<dbReference type="OrthoDB" id="9813987at2"/>
<sequence>MTEDIRRQAGELEAAVLVVLWAADRPLTPPEVQAALTEPLARTTVATTLARLHAKGTLDRVRAGRAYAYSPAVEDRAALAAQRMHTELDKGDDRQGVLARFVSRLTSADEVVLRELLEQAAEPGERS</sequence>
<evidence type="ECO:0000256" key="2">
    <source>
        <dbReference type="ARBA" id="ARBA00023015"/>
    </source>
</evidence>
<dbReference type="Proteomes" id="UP000267900">
    <property type="component" value="Chromosome"/>
</dbReference>
<evidence type="ECO:0000313" key="5">
    <source>
        <dbReference type="EMBL" id="AZQ74878.1"/>
    </source>
</evidence>
<comment type="similarity">
    <text evidence="1">Belongs to the BlaI transcriptional regulatory family.</text>
</comment>
<evidence type="ECO:0000313" key="6">
    <source>
        <dbReference type="Proteomes" id="UP000267900"/>
    </source>
</evidence>
<evidence type="ECO:0000256" key="1">
    <source>
        <dbReference type="ARBA" id="ARBA00011046"/>
    </source>
</evidence>
<dbReference type="AlphaFoldDB" id="A0A3Q9G362"/>
<keyword evidence="3" id="KW-0238">DNA-binding</keyword>
<dbReference type="InterPro" id="IPR036388">
    <property type="entry name" value="WH-like_DNA-bd_sf"/>
</dbReference>
<dbReference type="Gene3D" id="1.10.10.10">
    <property type="entry name" value="Winged helix-like DNA-binding domain superfamily/Winged helix DNA-binding domain"/>
    <property type="match status" value="1"/>
</dbReference>
<dbReference type="InterPro" id="IPR036390">
    <property type="entry name" value="WH_DNA-bd_sf"/>
</dbReference>
<evidence type="ECO:0000256" key="4">
    <source>
        <dbReference type="ARBA" id="ARBA00023163"/>
    </source>
</evidence>
<keyword evidence="6" id="KW-1185">Reference proteome</keyword>
<protein>
    <submittedName>
        <fullName evidence="5">BlaI/MecI/CopY family transcriptional regulator</fullName>
    </submittedName>
</protein>
<dbReference type="EMBL" id="CP034587">
    <property type="protein sequence ID" value="AZQ74878.1"/>
    <property type="molecule type" value="Genomic_DNA"/>
</dbReference>
<proteinExistence type="inferred from homology"/>
<reference evidence="5 6" key="1">
    <citation type="submission" date="2018-12" db="EMBL/GenBank/DDBJ databases">
        <title>The whole draft genome of Streptomyce luteoverticillatus CGMCC 15060.</title>
        <authorList>
            <person name="Feng Z."/>
            <person name="Chen G."/>
            <person name="Zhang J."/>
            <person name="Zhu H."/>
            <person name="Yu X."/>
            <person name="Zhang W."/>
            <person name="Zhang X."/>
        </authorList>
    </citation>
    <scope>NUCLEOTIDE SEQUENCE [LARGE SCALE GENOMIC DNA]</scope>
    <source>
        <strain evidence="5 6">CGMCC 15060</strain>
    </source>
</reference>
<dbReference type="RefSeq" id="WP_126917380.1">
    <property type="nucleotide sequence ID" value="NZ_CP034587.1"/>
</dbReference>
<keyword evidence="4" id="KW-0804">Transcription</keyword>
<evidence type="ECO:0000256" key="3">
    <source>
        <dbReference type="ARBA" id="ARBA00023125"/>
    </source>
</evidence>
<dbReference type="InterPro" id="IPR005650">
    <property type="entry name" value="BlaI_family"/>
</dbReference>
<dbReference type="GO" id="GO:0045892">
    <property type="term" value="P:negative regulation of DNA-templated transcription"/>
    <property type="evidence" value="ECO:0007669"/>
    <property type="project" value="InterPro"/>
</dbReference>
<keyword evidence="2" id="KW-0805">Transcription regulation</keyword>
<dbReference type="SUPFAM" id="SSF46785">
    <property type="entry name" value="Winged helix' DNA-binding domain"/>
    <property type="match status" value="1"/>
</dbReference>